<proteinExistence type="predicted"/>
<gene>
    <name evidence="1" type="ORF">HAX54_044233</name>
</gene>
<keyword evidence="2" id="KW-1185">Reference proteome</keyword>
<accession>A0ABS8SP78</accession>
<reference evidence="1 2" key="1">
    <citation type="journal article" date="2021" name="BMC Genomics">
        <title>Datura genome reveals duplications of psychoactive alkaloid biosynthetic genes and high mutation rate following tissue culture.</title>
        <authorList>
            <person name="Rajewski A."/>
            <person name="Carter-House D."/>
            <person name="Stajich J."/>
            <person name="Litt A."/>
        </authorList>
    </citation>
    <scope>NUCLEOTIDE SEQUENCE [LARGE SCALE GENOMIC DNA]</scope>
    <source>
        <strain evidence="1">AR-01</strain>
    </source>
</reference>
<protein>
    <submittedName>
        <fullName evidence="1">Uncharacterized protein</fullName>
    </submittedName>
</protein>
<name>A0ABS8SP78_DATST</name>
<evidence type="ECO:0000313" key="1">
    <source>
        <dbReference type="EMBL" id="MCD7460702.1"/>
    </source>
</evidence>
<dbReference type="EMBL" id="JACEIK010000672">
    <property type="protein sequence ID" value="MCD7460702.1"/>
    <property type="molecule type" value="Genomic_DNA"/>
</dbReference>
<evidence type="ECO:0000313" key="2">
    <source>
        <dbReference type="Proteomes" id="UP000823775"/>
    </source>
</evidence>
<sequence>MGAVGGGRQGLRGGKGPKYLRALIQSIAAFFLANEDGVGVAGAGRGGVCWGEGVAEHYTTSSTILGIKTVEKQKLLHNMKRGSSSRPHKTTILRIAGRRSRIRWRLFRCRNIALGIIGDFGGAATCFSYKMETQKEPHQTKLAHNFYNSKVLGLDVSAEAIT</sequence>
<dbReference type="Proteomes" id="UP000823775">
    <property type="component" value="Unassembled WGS sequence"/>
</dbReference>
<comment type="caution">
    <text evidence="1">The sequence shown here is derived from an EMBL/GenBank/DDBJ whole genome shotgun (WGS) entry which is preliminary data.</text>
</comment>
<organism evidence="1 2">
    <name type="scientific">Datura stramonium</name>
    <name type="common">Jimsonweed</name>
    <name type="synonym">Common thornapple</name>
    <dbReference type="NCBI Taxonomy" id="4076"/>
    <lineage>
        <taxon>Eukaryota</taxon>
        <taxon>Viridiplantae</taxon>
        <taxon>Streptophyta</taxon>
        <taxon>Embryophyta</taxon>
        <taxon>Tracheophyta</taxon>
        <taxon>Spermatophyta</taxon>
        <taxon>Magnoliopsida</taxon>
        <taxon>eudicotyledons</taxon>
        <taxon>Gunneridae</taxon>
        <taxon>Pentapetalae</taxon>
        <taxon>asterids</taxon>
        <taxon>lamiids</taxon>
        <taxon>Solanales</taxon>
        <taxon>Solanaceae</taxon>
        <taxon>Solanoideae</taxon>
        <taxon>Datureae</taxon>
        <taxon>Datura</taxon>
    </lineage>
</organism>